<gene>
    <name evidence="1" type="ORF">ANCDUO_12596</name>
</gene>
<dbReference type="AlphaFoldDB" id="A0A0C2G8A6"/>
<evidence type="ECO:0000313" key="2">
    <source>
        <dbReference type="Proteomes" id="UP000054047"/>
    </source>
</evidence>
<dbReference type="SUPFAM" id="SSF47396">
    <property type="entry name" value="Transcription factor IIA (TFIIA), alpha-helical domain"/>
    <property type="match status" value="1"/>
</dbReference>
<name>A0A0C2G8A6_9BILA</name>
<reference evidence="1 2" key="1">
    <citation type="submission" date="2013-12" db="EMBL/GenBank/DDBJ databases">
        <title>Draft genome of the parsitic nematode Ancylostoma duodenale.</title>
        <authorList>
            <person name="Mitreva M."/>
        </authorList>
    </citation>
    <scope>NUCLEOTIDE SEQUENCE [LARGE SCALE GENOMIC DNA]</scope>
    <source>
        <strain evidence="1 2">Zhejiang</strain>
    </source>
</reference>
<proteinExistence type="predicted"/>
<dbReference type="Proteomes" id="UP000054047">
    <property type="component" value="Unassembled WGS sequence"/>
</dbReference>
<organism evidence="1 2">
    <name type="scientific">Ancylostoma duodenale</name>
    <dbReference type="NCBI Taxonomy" id="51022"/>
    <lineage>
        <taxon>Eukaryota</taxon>
        <taxon>Metazoa</taxon>
        <taxon>Ecdysozoa</taxon>
        <taxon>Nematoda</taxon>
        <taxon>Chromadorea</taxon>
        <taxon>Rhabditida</taxon>
        <taxon>Rhabditina</taxon>
        <taxon>Rhabditomorpha</taxon>
        <taxon>Strongyloidea</taxon>
        <taxon>Ancylostomatidae</taxon>
        <taxon>Ancylostomatinae</taxon>
        <taxon>Ancylostoma</taxon>
    </lineage>
</organism>
<evidence type="ECO:0000313" key="1">
    <source>
        <dbReference type="EMBL" id="KIH57215.1"/>
    </source>
</evidence>
<sequence>MSFKMFDGKEIQQENRGECLSLVAILFLARTAEDLGAGGQDDTISAEIYKGVIQDVISQVKEAFLDENVDIDVLSQLKKSTVELHSMQVIKSVHD</sequence>
<dbReference type="EMBL" id="KN734660">
    <property type="protein sequence ID" value="KIH57215.1"/>
    <property type="molecule type" value="Genomic_DNA"/>
</dbReference>
<dbReference type="Gene3D" id="1.10.287.100">
    <property type="match status" value="1"/>
</dbReference>
<protein>
    <submittedName>
        <fullName evidence="1">Uncharacterized protein</fullName>
    </submittedName>
</protein>
<keyword evidence="2" id="KW-1185">Reference proteome</keyword>
<accession>A0A0C2G8A6</accession>
<dbReference type="OrthoDB" id="6275927at2759"/>